<keyword evidence="3 6" id="KW-0378">Hydrolase</keyword>
<dbReference type="KEGG" id="tpf:TPHA_0I00360"/>
<organism evidence="8 9">
    <name type="scientific">Tetrapisispora phaffii (strain ATCC 24235 / CBS 4417 / NBRC 1672 / NRRL Y-8282 / UCD 70-5)</name>
    <name type="common">Yeast</name>
    <name type="synonym">Fabospora phaffii</name>
    <dbReference type="NCBI Taxonomy" id="1071381"/>
    <lineage>
        <taxon>Eukaryota</taxon>
        <taxon>Fungi</taxon>
        <taxon>Dikarya</taxon>
        <taxon>Ascomycota</taxon>
        <taxon>Saccharomycotina</taxon>
        <taxon>Saccharomycetes</taxon>
        <taxon>Saccharomycetales</taxon>
        <taxon>Saccharomycetaceae</taxon>
        <taxon>Tetrapisispora</taxon>
    </lineage>
</organism>
<dbReference type="PROSITE" id="PS01196">
    <property type="entry name" value="PEPT_TRNA_HYDROL_2"/>
    <property type="match status" value="1"/>
</dbReference>
<dbReference type="CDD" id="cd00462">
    <property type="entry name" value="PTH"/>
    <property type="match status" value="1"/>
</dbReference>
<dbReference type="InterPro" id="IPR018171">
    <property type="entry name" value="Pept_tRNA_hydro_CS"/>
</dbReference>
<dbReference type="STRING" id="1071381.G8BXB5"/>
<dbReference type="GO" id="GO:0005739">
    <property type="term" value="C:mitochondrion"/>
    <property type="evidence" value="ECO:0007669"/>
    <property type="project" value="GOC"/>
</dbReference>
<keyword evidence="2" id="KW-0820">tRNA-binding</keyword>
<dbReference type="Gene3D" id="3.40.50.1470">
    <property type="entry name" value="Peptidyl-tRNA hydrolase"/>
    <property type="match status" value="1"/>
</dbReference>
<dbReference type="InterPro" id="IPR036416">
    <property type="entry name" value="Pept_tRNA_hydro_sf"/>
</dbReference>
<evidence type="ECO:0000256" key="3">
    <source>
        <dbReference type="ARBA" id="ARBA00022801"/>
    </source>
</evidence>
<dbReference type="HOGENOM" id="CLU_062456_2_1_1"/>
<dbReference type="PANTHER" id="PTHR17224:SF1">
    <property type="entry name" value="PEPTIDYL-TRNA HYDROLASE"/>
    <property type="match status" value="1"/>
</dbReference>
<dbReference type="RefSeq" id="XP_003686977.1">
    <property type="nucleotide sequence ID" value="XM_003686929.1"/>
</dbReference>
<evidence type="ECO:0000313" key="9">
    <source>
        <dbReference type="Proteomes" id="UP000005666"/>
    </source>
</evidence>
<comment type="catalytic activity">
    <reaction evidence="6">
        <text>an N-acyl-L-alpha-aminoacyl-tRNA + H2O = an N-acyl-L-amino acid + a tRNA + H(+)</text>
        <dbReference type="Rhea" id="RHEA:54448"/>
        <dbReference type="Rhea" id="RHEA-COMP:10123"/>
        <dbReference type="Rhea" id="RHEA-COMP:13883"/>
        <dbReference type="ChEBI" id="CHEBI:15377"/>
        <dbReference type="ChEBI" id="CHEBI:15378"/>
        <dbReference type="ChEBI" id="CHEBI:59874"/>
        <dbReference type="ChEBI" id="CHEBI:78442"/>
        <dbReference type="ChEBI" id="CHEBI:138191"/>
        <dbReference type="EC" id="3.1.1.29"/>
    </reaction>
</comment>
<dbReference type="SUPFAM" id="SSF53178">
    <property type="entry name" value="Peptidyl-tRNA hydrolase-like"/>
    <property type="match status" value="1"/>
</dbReference>
<proteinExistence type="inferred from homology"/>
<reference evidence="8 9" key="1">
    <citation type="journal article" date="2011" name="Proc. Natl. Acad. Sci. U.S.A.">
        <title>Evolutionary erosion of yeast sex chromosomes by mating-type switching accidents.</title>
        <authorList>
            <person name="Gordon J.L."/>
            <person name="Armisen D."/>
            <person name="Proux-Wera E."/>
            <person name="Oheigeartaigh S.S."/>
            <person name="Byrne K.P."/>
            <person name="Wolfe K.H."/>
        </authorList>
    </citation>
    <scope>NUCLEOTIDE SEQUENCE [LARGE SCALE GENOMIC DNA]</scope>
    <source>
        <strain evidence="9">ATCC 24235 / CBS 4417 / NBRC 1672 / NRRL Y-8282 / UCD 70-5</strain>
    </source>
</reference>
<dbReference type="OrthoDB" id="1711136at2759"/>
<dbReference type="GeneID" id="11534356"/>
<gene>
    <name evidence="8" type="primary">TPHA0I00360</name>
    <name evidence="8" type="ordered locus">TPHA_0I00360</name>
</gene>
<evidence type="ECO:0000256" key="7">
    <source>
        <dbReference type="RuleBase" id="RU004320"/>
    </source>
</evidence>
<dbReference type="GO" id="GO:0000049">
    <property type="term" value="F:tRNA binding"/>
    <property type="evidence" value="ECO:0007669"/>
    <property type="project" value="UniProtKB-KW"/>
</dbReference>
<evidence type="ECO:0000313" key="8">
    <source>
        <dbReference type="EMBL" id="CCE64543.1"/>
    </source>
</evidence>
<dbReference type="EC" id="3.1.1.29" evidence="1 6"/>
<dbReference type="Pfam" id="PF01195">
    <property type="entry name" value="Pept_tRNA_hydro"/>
    <property type="match status" value="1"/>
</dbReference>
<evidence type="ECO:0000256" key="5">
    <source>
        <dbReference type="ARBA" id="ARBA00038063"/>
    </source>
</evidence>
<dbReference type="PANTHER" id="PTHR17224">
    <property type="entry name" value="PEPTIDYL-TRNA HYDROLASE"/>
    <property type="match status" value="1"/>
</dbReference>
<dbReference type="NCBIfam" id="TIGR00447">
    <property type="entry name" value="pth"/>
    <property type="match status" value="1"/>
</dbReference>
<dbReference type="OMA" id="HDELQVP"/>
<dbReference type="eggNOG" id="KOG2255">
    <property type="taxonomic scope" value="Eukaryota"/>
</dbReference>
<evidence type="ECO:0000256" key="2">
    <source>
        <dbReference type="ARBA" id="ARBA00022555"/>
    </source>
</evidence>
<dbReference type="PROSITE" id="PS01195">
    <property type="entry name" value="PEPT_TRNA_HYDROL_1"/>
    <property type="match status" value="1"/>
</dbReference>
<dbReference type="Proteomes" id="UP000005666">
    <property type="component" value="Chromosome 9"/>
</dbReference>
<accession>G8BXB5</accession>
<dbReference type="GO" id="GO:0004045">
    <property type="term" value="F:peptidyl-tRNA hydrolase activity"/>
    <property type="evidence" value="ECO:0007669"/>
    <property type="project" value="UniProtKB-EC"/>
</dbReference>
<keyword evidence="9" id="KW-1185">Reference proteome</keyword>
<evidence type="ECO:0000256" key="1">
    <source>
        <dbReference type="ARBA" id="ARBA00013260"/>
    </source>
</evidence>
<dbReference type="EMBL" id="HE612864">
    <property type="protein sequence ID" value="CCE64543.1"/>
    <property type="molecule type" value="Genomic_DNA"/>
</dbReference>
<dbReference type="InterPro" id="IPR001328">
    <property type="entry name" value="Pept_tRNA_hydro"/>
</dbReference>
<protein>
    <recommendedName>
        <fullName evidence="1 6">Peptidyl-tRNA hydrolase</fullName>
        <ecNumber evidence="1 6">3.1.1.29</ecNumber>
    </recommendedName>
</protein>
<name>G8BXB5_TETPH</name>
<comment type="similarity">
    <text evidence="5 7">Belongs to the PTH family.</text>
</comment>
<evidence type="ECO:0000256" key="4">
    <source>
        <dbReference type="ARBA" id="ARBA00022884"/>
    </source>
</evidence>
<dbReference type="AlphaFoldDB" id="G8BXB5"/>
<sequence length="217" mass="24576">MYTALSCRCTAITDGAFMRGAFGRCKKRWFQTIITGLGNPKNQYQYTKHNAGVLMADLLKKELAQRQSWVKYGKKSLAEYVVLQDKNVILCKNTGGYMNLSGETFLPIWKSLEREHRPSDGVTECVVIFDDLDTPFGKVKLRKPGTSTKGHNGLKDIANKLGHLNFYKLAIGIGRPAERDPQQVVNHVLSKFNNNELSILEQECLPETLRLLEPFLR</sequence>
<evidence type="ECO:0000256" key="6">
    <source>
        <dbReference type="RuleBase" id="RU000673"/>
    </source>
</evidence>
<keyword evidence="4" id="KW-0694">RNA-binding</keyword>
<dbReference type="GO" id="GO:0032543">
    <property type="term" value="P:mitochondrial translation"/>
    <property type="evidence" value="ECO:0007669"/>
    <property type="project" value="EnsemblFungi"/>
</dbReference>